<dbReference type="EMBL" id="CM000768">
    <property type="protein sequence ID" value="OQU78133.1"/>
    <property type="molecule type" value="Genomic_DNA"/>
</dbReference>
<dbReference type="eggNOG" id="ENOG502SQNS">
    <property type="taxonomic scope" value="Eukaryota"/>
</dbReference>
<proteinExistence type="predicted"/>
<sequence length="365" mass="40879">MPDGKALMGERQASLESGGDRIGALPDEILRRVLSFLPAQQAVQTCEFVDNLLLLRGSSPLETFELRVAGAAINVRHVRLWVSYVVECKVQVLRLSFHGNTHAPFPPEDPPLASRRRTKLRPVNPPLASKHLTKLRLCGLVFNDNFLDFSSCCELQDLKIKNCSFKHAKKISSKSLRHLSIERATFNRSFRARILAPNLASLVLEVTAGRTPALEQMPLLVKSYVVIYAVCKDCCSHSNYGDCGDENCRGCIRGDGASVILHGMSQAKSLMLLAYPDKFIFKRDLKLCPTFNRLKSLRLNQNWCVPDEHPLACILEHSPVLEDLILCLYFELSKVNVEIKGRFNPKELPPTISSHLKHVVIICGQ</sequence>
<dbReference type="PANTHER" id="PTHR34223:SF115">
    <property type="entry name" value="F-BOX DOMAIN-CONTAINING PROTEIN"/>
    <property type="match status" value="1"/>
</dbReference>
<protein>
    <recommendedName>
        <fullName evidence="3">F-box domain-containing protein</fullName>
    </recommendedName>
</protein>
<dbReference type="Gene3D" id="3.80.10.10">
    <property type="entry name" value="Ribonuclease Inhibitor"/>
    <property type="match status" value="1"/>
</dbReference>
<dbReference type="SUPFAM" id="SSF81383">
    <property type="entry name" value="F-box domain"/>
    <property type="match status" value="1"/>
</dbReference>
<evidence type="ECO:0000313" key="2">
    <source>
        <dbReference type="Proteomes" id="UP000000768"/>
    </source>
</evidence>
<organism evidence="1 2">
    <name type="scientific">Sorghum bicolor</name>
    <name type="common">Sorghum</name>
    <name type="synonym">Sorghum vulgare</name>
    <dbReference type="NCBI Taxonomy" id="4558"/>
    <lineage>
        <taxon>Eukaryota</taxon>
        <taxon>Viridiplantae</taxon>
        <taxon>Streptophyta</taxon>
        <taxon>Embryophyta</taxon>
        <taxon>Tracheophyta</taxon>
        <taxon>Spermatophyta</taxon>
        <taxon>Magnoliopsida</taxon>
        <taxon>Liliopsida</taxon>
        <taxon>Poales</taxon>
        <taxon>Poaceae</taxon>
        <taxon>PACMAD clade</taxon>
        <taxon>Panicoideae</taxon>
        <taxon>Andropogonodae</taxon>
        <taxon>Andropogoneae</taxon>
        <taxon>Sorghinae</taxon>
        <taxon>Sorghum</taxon>
    </lineage>
</organism>
<dbReference type="OMA" id="MICSFEN"/>
<dbReference type="InterPro" id="IPR032675">
    <property type="entry name" value="LRR_dom_sf"/>
</dbReference>
<accession>A0A1Z5R2Z6</accession>
<feature type="non-terminal residue" evidence="1">
    <location>
        <position position="365"/>
    </location>
</feature>
<dbReference type="AlphaFoldDB" id="A0A1Z5R2Z6"/>
<gene>
    <name evidence="1" type="ORF">SORBI_3009G162401</name>
</gene>
<evidence type="ECO:0000313" key="1">
    <source>
        <dbReference type="EMBL" id="OQU78133.1"/>
    </source>
</evidence>
<dbReference type="InParanoid" id="A0A1Z5R2Z6"/>
<reference evidence="1 2" key="1">
    <citation type="journal article" date="2009" name="Nature">
        <title>The Sorghum bicolor genome and the diversification of grasses.</title>
        <authorList>
            <person name="Paterson A.H."/>
            <person name="Bowers J.E."/>
            <person name="Bruggmann R."/>
            <person name="Dubchak I."/>
            <person name="Grimwood J."/>
            <person name="Gundlach H."/>
            <person name="Haberer G."/>
            <person name="Hellsten U."/>
            <person name="Mitros T."/>
            <person name="Poliakov A."/>
            <person name="Schmutz J."/>
            <person name="Spannagl M."/>
            <person name="Tang H."/>
            <person name="Wang X."/>
            <person name="Wicker T."/>
            <person name="Bharti A.K."/>
            <person name="Chapman J."/>
            <person name="Feltus F.A."/>
            <person name="Gowik U."/>
            <person name="Grigoriev I.V."/>
            <person name="Lyons E."/>
            <person name="Maher C.A."/>
            <person name="Martis M."/>
            <person name="Narechania A."/>
            <person name="Otillar R.P."/>
            <person name="Penning B.W."/>
            <person name="Salamov A.A."/>
            <person name="Wang Y."/>
            <person name="Zhang L."/>
            <person name="Carpita N.C."/>
            <person name="Freeling M."/>
            <person name="Gingle A.R."/>
            <person name="Hash C.T."/>
            <person name="Keller B."/>
            <person name="Klein P."/>
            <person name="Kresovich S."/>
            <person name="McCann M.C."/>
            <person name="Ming R."/>
            <person name="Peterson D.G."/>
            <person name="Mehboob-ur-Rahman"/>
            <person name="Ware D."/>
            <person name="Westhoff P."/>
            <person name="Mayer K.F."/>
            <person name="Messing J."/>
            <person name="Rokhsar D.S."/>
        </authorList>
    </citation>
    <scope>NUCLEOTIDE SEQUENCE [LARGE SCALE GENOMIC DNA]</scope>
    <source>
        <strain evidence="2">cv. BTx623</strain>
    </source>
</reference>
<dbReference type="Proteomes" id="UP000000768">
    <property type="component" value="Chromosome 9"/>
</dbReference>
<dbReference type="Gramene" id="OQU78133">
    <property type="protein sequence ID" value="OQU78133"/>
    <property type="gene ID" value="SORBI_3009G162401"/>
</dbReference>
<dbReference type="InterPro" id="IPR036047">
    <property type="entry name" value="F-box-like_dom_sf"/>
</dbReference>
<dbReference type="PANTHER" id="PTHR34223">
    <property type="entry name" value="OS11G0201299 PROTEIN"/>
    <property type="match status" value="1"/>
</dbReference>
<keyword evidence="2" id="KW-1185">Reference proteome</keyword>
<dbReference type="InterPro" id="IPR053197">
    <property type="entry name" value="F-box_SCFL_complex_component"/>
</dbReference>
<name>A0A1Z5R2Z6_SORBI</name>
<reference evidence="2" key="2">
    <citation type="journal article" date="2018" name="Plant J.">
        <title>The Sorghum bicolor reference genome: improved assembly, gene annotations, a transcriptome atlas, and signatures of genome organization.</title>
        <authorList>
            <person name="McCormick R.F."/>
            <person name="Truong S.K."/>
            <person name="Sreedasyam A."/>
            <person name="Jenkins J."/>
            <person name="Shu S."/>
            <person name="Sims D."/>
            <person name="Kennedy M."/>
            <person name="Amirebrahimi M."/>
            <person name="Weers B.D."/>
            <person name="McKinley B."/>
            <person name="Mattison A."/>
            <person name="Morishige D.T."/>
            <person name="Grimwood J."/>
            <person name="Schmutz J."/>
            <person name="Mullet J.E."/>
        </authorList>
    </citation>
    <scope>NUCLEOTIDE SEQUENCE [LARGE SCALE GENOMIC DNA]</scope>
    <source>
        <strain evidence="2">cv. BTx623</strain>
    </source>
</reference>
<dbReference type="SUPFAM" id="SSF52047">
    <property type="entry name" value="RNI-like"/>
    <property type="match status" value="1"/>
</dbReference>
<evidence type="ECO:0008006" key="3">
    <source>
        <dbReference type="Google" id="ProtNLM"/>
    </source>
</evidence>